<keyword evidence="1" id="KW-0479">Metal-binding</keyword>
<dbReference type="InterPro" id="IPR036864">
    <property type="entry name" value="Zn2-C6_fun-type_DNA-bd_sf"/>
</dbReference>
<keyword evidence="4" id="KW-0238">DNA-binding</keyword>
<gene>
    <name evidence="9" type="ORF">P280DRAFT_544881</name>
</gene>
<proteinExistence type="predicted"/>
<dbReference type="GO" id="GO:0008270">
    <property type="term" value="F:zinc ion binding"/>
    <property type="evidence" value="ECO:0007669"/>
    <property type="project" value="InterPro"/>
</dbReference>
<evidence type="ECO:0000259" key="8">
    <source>
        <dbReference type="PROSITE" id="PS50048"/>
    </source>
</evidence>
<evidence type="ECO:0000256" key="1">
    <source>
        <dbReference type="ARBA" id="ARBA00022723"/>
    </source>
</evidence>
<dbReference type="CDD" id="cd12148">
    <property type="entry name" value="fungal_TF_MHR"/>
    <property type="match status" value="1"/>
</dbReference>
<dbReference type="GO" id="GO:0000978">
    <property type="term" value="F:RNA polymerase II cis-regulatory region sequence-specific DNA binding"/>
    <property type="evidence" value="ECO:0007669"/>
    <property type="project" value="TreeGrafter"/>
</dbReference>
<keyword evidence="10" id="KW-1185">Reference proteome</keyword>
<dbReference type="PANTHER" id="PTHR31944">
    <property type="entry name" value="HEME-RESPONSIVE ZINC FINGER TRANSCRIPTION FACTOR HAP1"/>
    <property type="match status" value="1"/>
</dbReference>
<dbReference type="InterPro" id="IPR001138">
    <property type="entry name" value="Zn2Cys6_DnaBD"/>
</dbReference>
<keyword evidence="3" id="KW-0805">Transcription regulation</keyword>
<dbReference type="PROSITE" id="PS00463">
    <property type="entry name" value="ZN2_CY6_FUNGAL_1"/>
    <property type="match status" value="1"/>
</dbReference>
<accession>A0A6A6SF56</accession>
<dbReference type="GO" id="GO:0001228">
    <property type="term" value="F:DNA-binding transcription activator activity, RNA polymerase II-specific"/>
    <property type="evidence" value="ECO:0007669"/>
    <property type="project" value="TreeGrafter"/>
</dbReference>
<evidence type="ECO:0000256" key="3">
    <source>
        <dbReference type="ARBA" id="ARBA00023015"/>
    </source>
</evidence>
<dbReference type="InterPro" id="IPR007219">
    <property type="entry name" value="XnlR_reg_dom"/>
</dbReference>
<feature type="domain" description="Zn(2)-C6 fungal-type" evidence="8">
    <location>
        <begin position="20"/>
        <end position="50"/>
    </location>
</feature>
<dbReference type="Gene3D" id="4.10.240.10">
    <property type="entry name" value="Zn(2)-C6 fungal-type DNA-binding domain"/>
    <property type="match status" value="1"/>
</dbReference>
<dbReference type="InterPro" id="IPR051430">
    <property type="entry name" value="Fungal_TF_Env_Response"/>
</dbReference>
<evidence type="ECO:0000256" key="5">
    <source>
        <dbReference type="ARBA" id="ARBA00023163"/>
    </source>
</evidence>
<keyword evidence="5" id="KW-0804">Transcription</keyword>
<dbReference type="GO" id="GO:0005634">
    <property type="term" value="C:nucleus"/>
    <property type="evidence" value="ECO:0007669"/>
    <property type="project" value="TreeGrafter"/>
</dbReference>
<protein>
    <recommendedName>
        <fullName evidence="8">Zn(2)-C6 fungal-type domain-containing protein</fullName>
    </recommendedName>
</protein>
<dbReference type="CDD" id="cd00067">
    <property type="entry name" value="GAL4"/>
    <property type="match status" value="1"/>
</dbReference>
<dbReference type="PANTHER" id="PTHR31944:SF131">
    <property type="entry name" value="HEME-RESPONSIVE ZINC FINGER TRANSCRIPTION FACTOR HAP1"/>
    <property type="match status" value="1"/>
</dbReference>
<feature type="compositionally biased region" description="Low complexity" evidence="7">
    <location>
        <begin position="95"/>
        <end position="115"/>
    </location>
</feature>
<evidence type="ECO:0000313" key="10">
    <source>
        <dbReference type="Proteomes" id="UP000799753"/>
    </source>
</evidence>
<name>A0A6A6SF56_9PLEO</name>
<dbReference type="SMART" id="SM00906">
    <property type="entry name" value="Fungal_trans"/>
    <property type="match status" value="1"/>
</dbReference>
<keyword evidence="2" id="KW-0862">Zinc</keyword>
<keyword evidence="6" id="KW-0539">Nucleus</keyword>
<evidence type="ECO:0000256" key="4">
    <source>
        <dbReference type="ARBA" id="ARBA00023125"/>
    </source>
</evidence>
<dbReference type="EMBL" id="MU006776">
    <property type="protein sequence ID" value="KAF2646535.1"/>
    <property type="molecule type" value="Genomic_DNA"/>
</dbReference>
<evidence type="ECO:0000256" key="2">
    <source>
        <dbReference type="ARBA" id="ARBA00022833"/>
    </source>
</evidence>
<reference evidence="9" key="1">
    <citation type="journal article" date="2020" name="Stud. Mycol.">
        <title>101 Dothideomycetes genomes: a test case for predicting lifestyles and emergence of pathogens.</title>
        <authorList>
            <person name="Haridas S."/>
            <person name="Albert R."/>
            <person name="Binder M."/>
            <person name="Bloem J."/>
            <person name="Labutti K."/>
            <person name="Salamov A."/>
            <person name="Andreopoulos B."/>
            <person name="Baker S."/>
            <person name="Barry K."/>
            <person name="Bills G."/>
            <person name="Bluhm B."/>
            <person name="Cannon C."/>
            <person name="Castanera R."/>
            <person name="Culley D."/>
            <person name="Daum C."/>
            <person name="Ezra D."/>
            <person name="Gonzalez J."/>
            <person name="Henrissat B."/>
            <person name="Kuo A."/>
            <person name="Liang C."/>
            <person name="Lipzen A."/>
            <person name="Lutzoni F."/>
            <person name="Magnuson J."/>
            <person name="Mondo S."/>
            <person name="Nolan M."/>
            <person name="Ohm R."/>
            <person name="Pangilinan J."/>
            <person name="Park H.-J."/>
            <person name="Ramirez L."/>
            <person name="Alfaro M."/>
            <person name="Sun H."/>
            <person name="Tritt A."/>
            <person name="Yoshinaga Y."/>
            <person name="Zwiers L.-H."/>
            <person name="Turgeon B."/>
            <person name="Goodwin S."/>
            <person name="Spatafora J."/>
            <person name="Crous P."/>
            <person name="Grigoriev I."/>
        </authorList>
    </citation>
    <scope>NUCLEOTIDE SEQUENCE</scope>
    <source>
        <strain evidence="9">CBS 473.64</strain>
    </source>
</reference>
<dbReference type="AlphaFoldDB" id="A0A6A6SF56"/>
<dbReference type="SUPFAM" id="SSF57701">
    <property type="entry name" value="Zn2/Cys6 DNA-binding domain"/>
    <property type="match status" value="1"/>
</dbReference>
<dbReference type="PROSITE" id="PS50048">
    <property type="entry name" value="ZN2_CY6_FUNGAL_2"/>
    <property type="match status" value="1"/>
</dbReference>
<evidence type="ECO:0000256" key="7">
    <source>
        <dbReference type="SAM" id="MobiDB-lite"/>
    </source>
</evidence>
<dbReference type="Pfam" id="PF04082">
    <property type="entry name" value="Fungal_trans"/>
    <property type="match status" value="1"/>
</dbReference>
<dbReference type="Proteomes" id="UP000799753">
    <property type="component" value="Unassembled WGS sequence"/>
</dbReference>
<sequence length="732" mass="82083">MEDLPQRQQAPRRRRRPAVSCVLCRRRKIRCNRETPCSNCVRSKTDTCVYDNVPNTISSLQGPPSTGDTFSGVESMKSRIRELEEQVQRVAALGQPTTTQSTHSTATPSSQATSAPTRIGRIFGAASDFGGAFYIHHGDPALGQRSDINRSVTHKKRMFGQSHWINSALVLCDDLVALVEEFSRDDRSNIVSGLKRCKQVGRQIKSQRTPSWPCSPTPELPPKAIADKLLEGYMRTSESLYRVLHIPSFLTQYETIWTDSTEVDPTFLVLLKLVFAIGAATYNDKFTLRPSAIRWVYEAEAWLANPTLKHRLGLQYFQIYCLLLIAREAVAVGEDLVWISTGGLFRAAVHMGLHRDPVHLPPRTVFANEMHRRLWNTIIELCLQTSLNHGGPPLISVDDFDTQPPSNLDDEQLTNKDPVPKPESDITQASIAIALRRTFTSRLHITKFLNCIGSTGSYEETLRLDTEFRQSCRQARTTFQVFGYTATLTDFQIALSLVNVILERYLVALHMPFFTSSLNDNSHTFSRKVALDSSLKIWYIMHPSMSASPESSANTDYIERLGTCASGFIRISILQSMFVVAVELREKLKEDEGLGPVPLRPDLLAIVENAVVWQFKCIEAGETNIKGYIFTTLISASIEGLMKGLNRDALASFLIEHVHEAEEQCIVILRNMLDQLNPDRNVDSLGQIPLDTTPISLEGWDFMLPGMGLDDGSVDPMAWMFDQRSAQGGFPW</sequence>
<dbReference type="SMART" id="SM00066">
    <property type="entry name" value="GAL4"/>
    <property type="match status" value="1"/>
</dbReference>
<dbReference type="OrthoDB" id="4337792at2759"/>
<evidence type="ECO:0000256" key="6">
    <source>
        <dbReference type="ARBA" id="ARBA00023242"/>
    </source>
</evidence>
<dbReference type="GO" id="GO:0006351">
    <property type="term" value="P:DNA-templated transcription"/>
    <property type="evidence" value="ECO:0007669"/>
    <property type="project" value="InterPro"/>
</dbReference>
<dbReference type="Pfam" id="PF00172">
    <property type="entry name" value="Zn_clus"/>
    <property type="match status" value="1"/>
</dbReference>
<feature type="region of interest" description="Disordered" evidence="7">
    <location>
        <begin position="94"/>
        <end position="115"/>
    </location>
</feature>
<organism evidence="9 10">
    <name type="scientific">Massarina eburnea CBS 473.64</name>
    <dbReference type="NCBI Taxonomy" id="1395130"/>
    <lineage>
        <taxon>Eukaryota</taxon>
        <taxon>Fungi</taxon>
        <taxon>Dikarya</taxon>
        <taxon>Ascomycota</taxon>
        <taxon>Pezizomycotina</taxon>
        <taxon>Dothideomycetes</taxon>
        <taxon>Pleosporomycetidae</taxon>
        <taxon>Pleosporales</taxon>
        <taxon>Massarineae</taxon>
        <taxon>Massarinaceae</taxon>
        <taxon>Massarina</taxon>
    </lineage>
</organism>
<evidence type="ECO:0000313" key="9">
    <source>
        <dbReference type="EMBL" id="KAF2646535.1"/>
    </source>
</evidence>